<reference evidence="1 2" key="1">
    <citation type="submission" date="2016-10" db="EMBL/GenBank/DDBJ databases">
        <authorList>
            <person name="Varghese N."/>
        </authorList>
    </citation>
    <scope>NUCLEOTIDE SEQUENCE [LARGE SCALE GENOMIC DNA]</scope>
    <source>
        <strain evidence="1 2">KB11</strain>
    </source>
</reference>
<dbReference type="RefSeq" id="WP_004035768.1">
    <property type="nucleotide sequence ID" value="NZ_AP025586.1"/>
</dbReference>
<dbReference type="GeneID" id="78817632"/>
<dbReference type="AlphaFoldDB" id="A0A2H4U7X8"/>
<sequence length="77" mass="8787">MKIKGNLQLKYKNSKTAKTVYESLEVDNIGFLESKLKNNTIEYELDNDSLETFLSTADDLIASEIVVEKILETTKKE</sequence>
<dbReference type="NCBIfam" id="NF011470">
    <property type="entry name" value="PRK14887.1"/>
    <property type="match status" value="1"/>
</dbReference>
<evidence type="ECO:0000313" key="2">
    <source>
        <dbReference type="Proteomes" id="UP000232133"/>
    </source>
</evidence>
<evidence type="ECO:0000313" key="1">
    <source>
        <dbReference type="EMBL" id="ATZ60204.1"/>
    </source>
</evidence>
<dbReference type="Proteomes" id="UP000232133">
    <property type="component" value="Chromosome"/>
</dbReference>
<protein>
    <submittedName>
        <fullName evidence="1">Uncharacterized protein</fullName>
    </submittedName>
</protein>
<accession>A0A2H4U7X8</accession>
<organism evidence="1 2">
    <name type="scientific">Methanobrevibacter smithii</name>
    <dbReference type="NCBI Taxonomy" id="2173"/>
    <lineage>
        <taxon>Archaea</taxon>
        <taxon>Methanobacteriati</taxon>
        <taxon>Methanobacteriota</taxon>
        <taxon>Methanomada group</taxon>
        <taxon>Methanobacteria</taxon>
        <taxon>Methanobacteriales</taxon>
        <taxon>Methanobacteriaceae</taxon>
        <taxon>Methanobrevibacter</taxon>
    </lineage>
</organism>
<name>A0A2H4U7X8_METSM</name>
<proteinExistence type="predicted"/>
<gene>
    <name evidence="1" type="ORF">BK798_07110</name>
</gene>
<dbReference type="EMBL" id="CP017803">
    <property type="protein sequence ID" value="ATZ60204.1"/>
    <property type="molecule type" value="Genomic_DNA"/>
</dbReference>
<dbReference type="OMA" id="VENESMI"/>